<dbReference type="PANTHER" id="PTHR30121">
    <property type="entry name" value="UNCHARACTERIZED PROTEIN YJGR-RELATED"/>
    <property type="match status" value="1"/>
</dbReference>
<dbReference type="InterPro" id="IPR027417">
    <property type="entry name" value="P-loop_NTPase"/>
</dbReference>
<sequence>MNKDVLILDKEFISFVIIDDVPFDYRDLSDSSLRSTINAFHKVTNLSSQIDIIFRKKYIDQRVYTERLLNRIQNLRIIIENDPSNAKAKNEIEILQSILTRLEQGEKPFSYQIALLVHGKSEQEAKSLAEILIRGLGSLNIKSRLATEKEIRDIILLSRCKCRKEGLPSQIPFLTPFSIEKMPKPDKWSEGIYIGRDLEKGIPIFWNIESSENPHLLIIGPTGSGKTELLLSLGQLIALNYGIPVIFFDVKGDIKSRLIKNGYNFKIINPFLHSLNLSKLTYVSSSVKPLFLEKVIGFSFKLSREERAIIYSVLNRYLRINDSSISWRDLISDEEVWERYPLRRALEVISLFDTGGPFILDSIVNGLNVIDLTQIKDESLRRFIIYTVISELYVKYSDIVDQGIRLALIVDEAWTILKDEDEYGIVGDLVKRGRGHGISLLMATQNVQDLGENADVFMGNVGVLCFMNNGDKEYWRSIVKRYSNILDSDVEDKLTFMGRGEMLIRFLGDPRPILVQHNPLTRGSLQD</sequence>
<dbReference type="InterPro" id="IPR002789">
    <property type="entry name" value="HerA_central"/>
</dbReference>
<dbReference type="SUPFAM" id="SSF52540">
    <property type="entry name" value="P-loop containing nucleoside triphosphate hydrolases"/>
    <property type="match status" value="1"/>
</dbReference>
<protein>
    <recommendedName>
        <fullName evidence="1">AAA+ ATPase domain-containing protein</fullName>
    </recommendedName>
</protein>
<dbReference type="Gene3D" id="3.40.50.300">
    <property type="entry name" value="P-loop containing nucleotide triphosphate hydrolases"/>
    <property type="match status" value="2"/>
</dbReference>
<dbReference type="HOGENOM" id="CLU_516412_0_0_2"/>
<feature type="domain" description="AAA+ ATPase" evidence="1">
    <location>
        <begin position="212"/>
        <end position="471"/>
    </location>
</feature>
<dbReference type="STRING" id="1006006.Mcup_1911"/>
<dbReference type="EMBL" id="CP002656">
    <property type="protein sequence ID" value="AEB96013.1"/>
    <property type="molecule type" value="Genomic_DNA"/>
</dbReference>
<dbReference type="CDD" id="cd01127">
    <property type="entry name" value="TrwB_TraG_TraD_VirD4"/>
    <property type="match status" value="1"/>
</dbReference>
<proteinExistence type="predicted"/>
<organism evidence="2 3">
    <name type="scientific">Metallosphaera cuprina (strain Ar-4)</name>
    <dbReference type="NCBI Taxonomy" id="1006006"/>
    <lineage>
        <taxon>Archaea</taxon>
        <taxon>Thermoproteota</taxon>
        <taxon>Thermoprotei</taxon>
        <taxon>Sulfolobales</taxon>
        <taxon>Sulfolobaceae</taxon>
        <taxon>Metallosphaera</taxon>
    </lineage>
</organism>
<dbReference type="eggNOG" id="arCOG05935">
    <property type="taxonomic scope" value="Archaea"/>
</dbReference>
<evidence type="ECO:0000259" key="1">
    <source>
        <dbReference type="SMART" id="SM00382"/>
    </source>
</evidence>
<dbReference type="InterPro" id="IPR051162">
    <property type="entry name" value="T4SS_component"/>
</dbReference>
<evidence type="ECO:0000313" key="2">
    <source>
        <dbReference type="EMBL" id="AEB96013.1"/>
    </source>
</evidence>
<accession>F4G1C6</accession>
<dbReference type="Pfam" id="PF01935">
    <property type="entry name" value="DUF87"/>
    <property type="match status" value="1"/>
</dbReference>
<reference evidence="2 3" key="1">
    <citation type="journal article" date="2011" name="J. Bacteriol.">
        <title>Complete genome sequence of Metallosphaera cuprina, a metal sulfide-oxidizing archaeon from a hot spring.</title>
        <authorList>
            <person name="Liu L.J."/>
            <person name="You X.Y."/>
            <person name="Zheng H."/>
            <person name="Wang S."/>
            <person name="Jiang C.Y."/>
            <person name="Liu S.J."/>
        </authorList>
    </citation>
    <scope>NUCLEOTIDE SEQUENCE [LARGE SCALE GENOMIC DNA]</scope>
    <source>
        <strain evidence="2 3">Ar-4</strain>
    </source>
</reference>
<dbReference type="PATRIC" id="fig|1006006.8.peg.1915"/>
<evidence type="ECO:0000313" key="3">
    <source>
        <dbReference type="Proteomes" id="UP000007812"/>
    </source>
</evidence>
<dbReference type="InterPro" id="IPR053657">
    <property type="entry name" value="Ced-DNA_import"/>
</dbReference>
<dbReference type="SMART" id="SM00382">
    <property type="entry name" value="AAA"/>
    <property type="match status" value="1"/>
</dbReference>
<dbReference type="Proteomes" id="UP000007812">
    <property type="component" value="Chromosome"/>
</dbReference>
<dbReference type="AlphaFoldDB" id="F4G1C6"/>
<dbReference type="PANTHER" id="PTHR30121:SF6">
    <property type="entry name" value="SLR6007 PROTEIN"/>
    <property type="match status" value="1"/>
</dbReference>
<name>F4G1C6_METCR</name>
<dbReference type="KEGG" id="mcn:Mcup_1911"/>
<dbReference type="InterPro" id="IPR003593">
    <property type="entry name" value="AAA+_ATPase"/>
</dbReference>
<keyword evidence="3" id="KW-1185">Reference proteome</keyword>
<dbReference type="NCBIfam" id="NF041017">
    <property type="entry name" value="DNA_import_CedB"/>
    <property type="match status" value="1"/>
</dbReference>
<gene>
    <name evidence="2" type="ordered locus">Mcup_1911</name>
</gene>